<evidence type="ECO:0000313" key="1">
    <source>
        <dbReference type="EMBL" id="SFV89048.1"/>
    </source>
</evidence>
<name>A0A1W1E588_9ZZZZ</name>
<accession>A0A1W1E588</accession>
<dbReference type="AlphaFoldDB" id="A0A1W1E588"/>
<organism evidence="1">
    <name type="scientific">hydrothermal vent metagenome</name>
    <dbReference type="NCBI Taxonomy" id="652676"/>
    <lineage>
        <taxon>unclassified sequences</taxon>
        <taxon>metagenomes</taxon>
        <taxon>ecological metagenomes</taxon>
    </lineage>
</organism>
<protein>
    <submittedName>
        <fullName evidence="1">Uncharacterized protein</fullName>
    </submittedName>
</protein>
<reference evidence="1" key="1">
    <citation type="submission" date="2016-10" db="EMBL/GenBank/DDBJ databases">
        <authorList>
            <person name="de Groot N.N."/>
        </authorList>
    </citation>
    <scope>NUCLEOTIDE SEQUENCE</scope>
</reference>
<gene>
    <name evidence="1" type="ORF">MNB_SUP05-SYMBIONT-5-271</name>
</gene>
<proteinExistence type="predicted"/>
<sequence>MIAAFTLQANLSKNAIKVIEDNANQAFSEMTQIAEASGAYRLDKGDWADAINACADTVNTLLNATPTAYLRSVRVQSPYLTNYTTSYGVI</sequence>
<dbReference type="EMBL" id="FPHZ01000197">
    <property type="protein sequence ID" value="SFV89048.1"/>
    <property type="molecule type" value="Genomic_DNA"/>
</dbReference>